<dbReference type="EMBL" id="DF933830">
    <property type="protein sequence ID" value="GAM39042.1"/>
    <property type="molecule type" value="Genomic_DNA"/>
</dbReference>
<keyword evidence="5" id="KW-1185">Reference proteome</keyword>
<dbReference type="GO" id="GO:0005634">
    <property type="term" value="C:nucleus"/>
    <property type="evidence" value="ECO:0007669"/>
    <property type="project" value="TreeGrafter"/>
</dbReference>
<feature type="domain" description="AMP-activated protein kinase glycogen-binding" evidence="3">
    <location>
        <begin position="4"/>
        <end position="80"/>
    </location>
</feature>
<evidence type="ECO:0000256" key="2">
    <source>
        <dbReference type="SAM" id="MobiDB-lite"/>
    </source>
</evidence>
<dbReference type="InterPro" id="IPR050827">
    <property type="entry name" value="CRP1_MDG1_kinase"/>
</dbReference>
<dbReference type="GO" id="GO:0007165">
    <property type="term" value="P:signal transduction"/>
    <property type="evidence" value="ECO:0007669"/>
    <property type="project" value="TreeGrafter"/>
</dbReference>
<feature type="compositionally biased region" description="Basic and acidic residues" evidence="2">
    <location>
        <begin position="329"/>
        <end position="339"/>
    </location>
</feature>
<evidence type="ECO:0000256" key="1">
    <source>
        <dbReference type="ARBA" id="ARBA00038216"/>
    </source>
</evidence>
<reference evidence="5" key="1">
    <citation type="journal article" date="2015" name="Genome Announc.">
        <title>Draft genome sequence of Talaromyces cellulolyticus strain Y-94, a source of lignocellulosic biomass-degrading enzymes.</title>
        <authorList>
            <person name="Fujii T."/>
            <person name="Koike H."/>
            <person name="Sawayama S."/>
            <person name="Yano S."/>
            <person name="Inoue H."/>
        </authorList>
    </citation>
    <scope>NUCLEOTIDE SEQUENCE [LARGE SCALE GENOMIC DNA]</scope>
    <source>
        <strain evidence="5">Y-94</strain>
    </source>
</reference>
<accession>A0A6V8HC49</accession>
<evidence type="ECO:0000259" key="3">
    <source>
        <dbReference type="Pfam" id="PF16561"/>
    </source>
</evidence>
<feature type="region of interest" description="Disordered" evidence="2">
    <location>
        <begin position="283"/>
        <end position="302"/>
    </location>
</feature>
<organism evidence="4 5">
    <name type="scientific">Talaromyces pinophilus</name>
    <name type="common">Penicillium pinophilum</name>
    <dbReference type="NCBI Taxonomy" id="128442"/>
    <lineage>
        <taxon>Eukaryota</taxon>
        <taxon>Fungi</taxon>
        <taxon>Dikarya</taxon>
        <taxon>Ascomycota</taxon>
        <taxon>Pezizomycotina</taxon>
        <taxon>Eurotiomycetes</taxon>
        <taxon>Eurotiomycetidae</taxon>
        <taxon>Eurotiales</taxon>
        <taxon>Trichocomaceae</taxon>
        <taxon>Talaromyces</taxon>
        <taxon>Talaromyces sect. Talaromyces</taxon>
    </lineage>
</organism>
<protein>
    <recommendedName>
        <fullName evidence="3">AMP-activated protein kinase glycogen-binding domain-containing protein</fullName>
    </recommendedName>
</protein>
<dbReference type="SUPFAM" id="SSF81296">
    <property type="entry name" value="E set domains"/>
    <property type="match status" value="1"/>
</dbReference>
<dbReference type="GO" id="GO:0019901">
    <property type="term" value="F:protein kinase binding"/>
    <property type="evidence" value="ECO:0007669"/>
    <property type="project" value="TreeGrafter"/>
</dbReference>
<dbReference type="AlphaFoldDB" id="A0A6V8HC49"/>
<feature type="compositionally biased region" description="Low complexity" evidence="2">
    <location>
        <begin position="371"/>
        <end position="427"/>
    </location>
</feature>
<dbReference type="CDD" id="cd02859">
    <property type="entry name" value="E_set_AMPKbeta_like_N"/>
    <property type="match status" value="1"/>
</dbReference>
<dbReference type="InterPro" id="IPR032640">
    <property type="entry name" value="AMPK1_CBM"/>
</dbReference>
<dbReference type="GO" id="GO:0005737">
    <property type="term" value="C:cytoplasm"/>
    <property type="evidence" value="ECO:0007669"/>
    <property type="project" value="TreeGrafter"/>
</dbReference>
<evidence type="ECO:0000313" key="5">
    <source>
        <dbReference type="Proteomes" id="UP000053095"/>
    </source>
</evidence>
<dbReference type="Proteomes" id="UP000053095">
    <property type="component" value="Unassembled WGS sequence"/>
</dbReference>
<sequence length="462" mass="48086">MGSYVFRWPREANEVFVTGTFDDWGKTVQLEKKGDVFEKEVHLPTIDGKIQYKFVVDGAWVTDSDARQESDGHNNINNVLLPEDLKTTTKPTTEFESVTGGNTAAAVMAGVVPEATTAQLAGEVPKENGSSVPGGFPETPATEANELSVNPLPATNGAANPVKLAPGEPVPEPSAIHTNTVESTVRTDKEGYEADASDPSFLKKEEPKADALSVPPVPAGGLIPESSLPMNPPETSEPGVTIQSAHPTSTTAALAGQVPLESQKNAEVASDVPEVVKESLTKAHEAPEAAANAEAVEEKAEVEKELQDKVGVADAPAAVPAADVPEVVKESLEKAHQDPEAAASAAVVEEKKEVEQELQSKVAPTEQSGEPAPTTSAVTTATAPATTAVDSADVSPNTTSPPTTAAPATTTQAQPTVTTGVASGTTTEESKPVGAATQDNAKEKKKKNRASGFFQRLKEKLK</sequence>
<dbReference type="PANTHER" id="PTHR10343:SF81">
    <property type="entry name" value="CRUCIFORM DNA-RECOGNIZING PROTEIN 1-RELATED"/>
    <property type="match status" value="1"/>
</dbReference>
<comment type="caution">
    <text evidence="4">The sequence shown here is derived from an EMBL/GenBank/DDBJ whole genome shotgun (WGS) entry which is preliminary data.</text>
</comment>
<dbReference type="PANTHER" id="PTHR10343">
    <property type="entry name" value="5'-AMP-ACTIVATED PROTEIN KINASE , BETA SUBUNIT"/>
    <property type="match status" value="1"/>
</dbReference>
<feature type="compositionally biased region" description="Polar residues" evidence="2">
    <location>
        <begin position="241"/>
        <end position="250"/>
    </location>
</feature>
<dbReference type="InterPro" id="IPR014756">
    <property type="entry name" value="Ig_E-set"/>
</dbReference>
<name>A0A6V8HC49_TALPI</name>
<dbReference type="InterPro" id="IPR013783">
    <property type="entry name" value="Ig-like_fold"/>
</dbReference>
<proteinExistence type="inferred from homology"/>
<comment type="similarity">
    <text evidence="1">Belongs to the CRP1/MDG1 family.</text>
</comment>
<dbReference type="Pfam" id="PF16561">
    <property type="entry name" value="AMPK1_CBM"/>
    <property type="match status" value="1"/>
</dbReference>
<evidence type="ECO:0000313" key="4">
    <source>
        <dbReference type="EMBL" id="GAM39042.1"/>
    </source>
</evidence>
<gene>
    <name evidence="4" type="ORF">TCE0_034f10264</name>
</gene>
<dbReference type="Gene3D" id="2.60.40.10">
    <property type="entry name" value="Immunoglobulins"/>
    <property type="match status" value="1"/>
</dbReference>
<dbReference type="GO" id="GO:0031588">
    <property type="term" value="C:nucleotide-activated protein kinase complex"/>
    <property type="evidence" value="ECO:0007669"/>
    <property type="project" value="TreeGrafter"/>
</dbReference>
<feature type="region of interest" description="Disordered" evidence="2">
    <location>
        <begin position="123"/>
        <end position="250"/>
    </location>
</feature>
<feature type="region of interest" description="Disordered" evidence="2">
    <location>
        <begin position="329"/>
        <end position="462"/>
    </location>
</feature>